<proteinExistence type="predicted"/>
<accession>A0A839UM37</accession>
<reference evidence="1 2" key="1">
    <citation type="submission" date="2020-08" db="EMBL/GenBank/DDBJ databases">
        <title>Genomic Encyclopedia of Type Strains, Phase III (KMG-III): the genomes of soil and plant-associated and newly described type strains.</title>
        <authorList>
            <person name="Whitman W."/>
        </authorList>
    </citation>
    <scope>NUCLEOTIDE SEQUENCE [LARGE SCALE GENOMIC DNA]</scope>
    <source>
        <strain evidence="1 2">CECT 8571</strain>
    </source>
</reference>
<evidence type="ECO:0000313" key="2">
    <source>
        <dbReference type="Proteomes" id="UP000559987"/>
    </source>
</evidence>
<name>A0A839UM37_9GAMM</name>
<gene>
    <name evidence="1" type="ORF">FHS30_000785</name>
</gene>
<protein>
    <submittedName>
        <fullName evidence="1">Uncharacterized protein</fullName>
    </submittedName>
</protein>
<dbReference type="RefSeq" id="WP_183908478.1">
    <property type="nucleotide sequence ID" value="NZ_JACHXZ010000001.1"/>
</dbReference>
<organism evidence="1 2">
    <name type="scientific">Simiduia aestuariiviva</name>
    <dbReference type="NCBI Taxonomy" id="1510459"/>
    <lineage>
        <taxon>Bacteria</taxon>
        <taxon>Pseudomonadati</taxon>
        <taxon>Pseudomonadota</taxon>
        <taxon>Gammaproteobacteria</taxon>
        <taxon>Cellvibrionales</taxon>
        <taxon>Cellvibrionaceae</taxon>
        <taxon>Simiduia</taxon>
    </lineage>
</organism>
<comment type="caution">
    <text evidence="1">The sequence shown here is derived from an EMBL/GenBank/DDBJ whole genome shotgun (WGS) entry which is preliminary data.</text>
</comment>
<keyword evidence="2" id="KW-1185">Reference proteome</keyword>
<dbReference type="AlphaFoldDB" id="A0A839UM37"/>
<evidence type="ECO:0000313" key="1">
    <source>
        <dbReference type="EMBL" id="MBB3167609.1"/>
    </source>
</evidence>
<sequence>MWEISPGYLNDDELRAQRQLVVSLLTDGHQSGPASGDEAKRWSHYGNALQCAAAWLAAECELRDLPVADVALPSLAPTGLAWPAINAPAERFIELQATAGRSPGRIPLPNSTQSLWAQHKYSVAARSMEAYRSISVKVATSRGRDNFAWLASEVCLQLRLCPEQQSLRDALLQMWGYVAGAGAVSPRLFDDLPALFAEIQRRAHTMNIPYLTHATALSELRVWLP</sequence>
<dbReference type="EMBL" id="JACHXZ010000001">
    <property type="protein sequence ID" value="MBB3167609.1"/>
    <property type="molecule type" value="Genomic_DNA"/>
</dbReference>
<dbReference type="Proteomes" id="UP000559987">
    <property type="component" value="Unassembled WGS sequence"/>
</dbReference>